<evidence type="ECO:0000256" key="1">
    <source>
        <dbReference type="SAM" id="MobiDB-lite"/>
    </source>
</evidence>
<name>M4JFF3_9VIRU</name>
<feature type="region of interest" description="Disordered" evidence="1">
    <location>
        <begin position="181"/>
        <end position="234"/>
    </location>
</feature>
<accession>M4JFF3</accession>
<dbReference type="GeneID" id="15152052"/>
<feature type="compositionally biased region" description="Basic and acidic residues" evidence="1">
    <location>
        <begin position="200"/>
        <end position="226"/>
    </location>
</feature>
<sequence length="519" mass="56114">MANYKCLPQNCSSMARESQSDDVTADENTQTLRDVYGAVDMDGLESREEYDPALLPDGAVPEEAPDGRDYHTAAWDGGMSDLEAAPGAYTSEEGQPAVLVYVSNRGGVQVHEGEIVTCSGRVLTVEADDGTIRTAHRADIAGRENAVHNHAGADSRFIGTMLEVRLVESWDDYERRMELLEEARADDDEDDDEGDDGDDEARTDGGPDRLDTPQWKDRMGDLRTDGGEDEPDTDDLHCSAYDWCGGVPTYPTGACAQHAEEVEEADAPTVKNPPSWEVVAALAESIGANAKNPWVVTYEHDGAERTVITETLRGSSEDESAGLTDAETGDEWHGDVDDIVAVQPVLDRRGEPVAAGVDLGDLYDLLPLEVLLATFTDDEGDDDGDDDDEPVMMTDGGRRIRAEAVETEDGFEVLPPEVAAEDRVPDAVVEAVEAAVADEPNTLVEPRIQGHGPETHGVASLYATYQEQPAIGDDGDLLGWKAPYQAREDFDAALREHLPDGYAIEAVNNGQTAFYEVDA</sequence>
<dbReference type="EMBL" id="KC252997">
    <property type="protein sequence ID" value="AGC65574.1"/>
    <property type="molecule type" value="Genomic_DNA"/>
</dbReference>
<reference evidence="2 3" key="1">
    <citation type="journal article" date="2013" name="Archaea">
        <title>PH1: An Archaeovirus of Haloarcula hispanica Related to SH1 and HHIV-2.</title>
        <authorList>
            <person name="Porter K."/>
            <person name="Tang S.-L."/>
            <person name="Chen C.-P."/>
            <person name="Chiang P.-W."/>
            <person name="Hong M.-J."/>
            <person name="Dyall-Smith M.L."/>
        </authorList>
    </citation>
    <scope>NUCLEOTIDE SEQUENCE [LARGE SCALE GENOMIC DNA]</scope>
    <source>
        <strain evidence="2">1</strain>
    </source>
</reference>
<dbReference type="OrthoDB" id="12702at10239"/>
<feature type="compositionally biased region" description="Acidic residues" evidence="1">
    <location>
        <begin position="184"/>
        <end position="199"/>
    </location>
</feature>
<dbReference type="Proteomes" id="UP000012173">
    <property type="component" value="Segment"/>
</dbReference>
<dbReference type="RefSeq" id="YP_007761638.1">
    <property type="nucleotide sequence ID" value="NC_020998.1"/>
</dbReference>
<feature type="region of interest" description="Disordered" evidence="1">
    <location>
        <begin position="54"/>
        <end position="77"/>
    </location>
</feature>
<feature type="region of interest" description="Disordered" evidence="1">
    <location>
        <begin position="312"/>
        <end position="331"/>
    </location>
</feature>
<protein>
    <submittedName>
        <fullName evidence="2">Putative capsid protein VP18</fullName>
    </submittedName>
</protein>
<evidence type="ECO:0000313" key="2">
    <source>
        <dbReference type="EMBL" id="AGC65574.1"/>
    </source>
</evidence>
<organism evidence="2 3">
    <name type="scientific">Haloarcula hispanica virus PH1</name>
    <dbReference type="NCBI Taxonomy" id="1282967"/>
    <lineage>
        <taxon>Viruses</taxon>
        <taxon>Singelaviria</taxon>
        <taxon>Helvetiavirae</taxon>
        <taxon>Dividoviricota</taxon>
        <taxon>Laserviricetes</taxon>
        <taxon>Halopanivirales</taxon>
        <taxon>Sphaerolipoviridae</taxon>
        <taxon>Alphasphaerolipovirus</taxon>
        <taxon>Alphasphaerolipovirus pinkense</taxon>
    </lineage>
</organism>
<keyword evidence="3" id="KW-1185">Reference proteome</keyword>
<proteinExistence type="predicted"/>
<gene>
    <name evidence="2" type="ORF">HhPH1_gp49</name>
</gene>
<evidence type="ECO:0000313" key="3">
    <source>
        <dbReference type="Proteomes" id="UP000012173"/>
    </source>
</evidence>
<dbReference type="KEGG" id="vg:15152052"/>